<comment type="similarity">
    <text evidence="1">Belongs to the NAD(P)-dependent epimerase/dehydratase family. SDR39U1 subfamily.</text>
</comment>
<reference evidence="4" key="2">
    <citation type="submission" date="2020-09" db="EMBL/GenBank/DDBJ databases">
        <authorList>
            <person name="Sun Q."/>
            <person name="Ohkuma M."/>
        </authorList>
    </citation>
    <scope>NUCLEOTIDE SEQUENCE</scope>
    <source>
        <strain evidence="4">JCM 14719</strain>
    </source>
</reference>
<protein>
    <submittedName>
        <fullName evidence="4">Epimerase</fullName>
    </submittedName>
</protein>
<dbReference type="Gene3D" id="3.40.50.720">
    <property type="entry name" value="NAD(P)-binding Rossmann-like Domain"/>
    <property type="match status" value="1"/>
</dbReference>
<evidence type="ECO:0000313" key="5">
    <source>
        <dbReference type="Proteomes" id="UP000637720"/>
    </source>
</evidence>
<dbReference type="PANTHER" id="PTHR11092:SF0">
    <property type="entry name" value="EPIMERASE FAMILY PROTEIN SDR39U1"/>
    <property type="match status" value="1"/>
</dbReference>
<reference evidence="4" key="1">
    <citation type="journal article" date="2014" name="Int. J. Syst. Evol. Microbiol.">
        <title>Complete genome sequence of Corynebacterium casei LMG S-19264T (=DSM 44701T), isolated from a smear-ripened cheese.</title>
        <authorList>
            <consortium name="US DOE Joint Genome Institute (JGI-PGF)"/>
            <person name="Walter F."/>
            <person name="Albersmeier A."/>
            <person name="Kalinowski J."/>
            <person name="Ruckert C."/>
        </authorList>
    </citation>
    <scope>NUCLEOTIDE SEQUENCE</scope>
    <source>
        <strain evidence="4">JCM 14719</strain>
    </source>
</reference>
<dbReference type="RefSeq" id="WP_054672720.1">
    <property type="nucleotide sequence ID" value="NZ_BMOF01000013.1"/>
</dbReference>
<evidence type="ECO:0000259" key="3">
    <source>
        <dbReference type="Pfam" id="PF08338"/>
    </source>
</evidence>
<evidence type="ECO:0000313" key="4">
    <source>
        <dbReference type="EMBL" id="GGJ97717.1"/>
    </source>
</evidence>
<sequence>MRIIVTGGTGLIGRALVSDLLDAGHRVTVLTRNVASAARKVDPRADVAEWLNGSGWERHLSCSDAVIHLAGETINQRWTYKAKRRILESRVGSTRALVQALQGASPRPRVLISASAVGIYGSTSEPVDETAPAGDGFLATVCQAWEAAAWEAKGCGVRVVLLRLGIVLSPEGGALVRLLLPFRLFLGGPLGSGTQPFPWIHYRDVIELVRFCLDRPDASGPINAVAPEPHTQASFARELGRALGRPSWLHVPGLVLRAVFGEMAEALLLSGQAVTPAKALQLGYRFRYPDLAGALNDLLGNRPRAQQK</sequence>
<gene>
    <name evidence="4" type="ORF">GCM10007043_09500</name>
</gene>
<dbReference type="SUPFAM" id="SSF51735">
    <property type="entry name" value="NAD(P)-binding Rossmann-fold domains"/>
    <property type="match status" value="1"/>
</dbReference>
<evidence type="ECO:0000256" key="1">
    <source>
        <dbReference type="ARBA" id="ARBA00009353"/>
    </source>
</evidence>
<dbReference type="Pfam" id="PF08338">
    <property type="entry name" value="DUF1731"/>
    <property type="match status" value="1"/>
</dbReference>
<dbReference type="Proteomes" id="UP000637720">
    <property type="component" value="Unassembled WGS sequence"/>
</dbReference>
<dbReference type="EMBL" id="BMOF01000013">
    <property type="protein sequence ID" value="GGJ97717.1"/>
    <property type="molecule type" value="Genomic_DNA"/>
</dbReference>
<dbReference type="PANTHER" id="PTHR11092">
    <property type="entry name" value="SUGAR NUCLEOTIDE EPIMERASE RELATED"/>
    <property type="match status" value="1"/>
</dbReference>
<dbReference type="AlphaFoldDB" id="A0A8J3BCF0"/>
<feature type="domain" description="DUF1731" evidence="3">
    <location>
        <begin position="251"/>
        <end position="298"/>
    </location>
</feature>
<comment type="caution">
    <text evidence="4">The sequence shown here is derived from an EMBL/GenBank/DDBJ whole genome shotgun (WGS) entry which is preliminary data.</text>
</comment>
<feature type="domain" description="NAD-dependent epimerase/dehydratase" evidence="2">
    <location>
        <begin position="3"/>
        <end position="220"/>
    </location>
</feature>
<keyword evidence="5" id="KW-1185">Reference proteome</keyword>
<accession>A0A8J3BCF0</accession>
<dbReference type="InterPro" id="IPR013549">
    <property type="entry name" value="DUF1731"/>
</dbReference>
<dbReference type="NCBIfam" id="TIGR01777">
    <property type="entry name" value="yfcH"/>
    <property type="match status" value="1"/>
</dbReference>
<dbReference type="InterPro" id="IPR036291">
    <property type="entry name" value="NAD(P)-bd_dom_sf"/>
</dbReference>
<dbReference type="InterPro" id="IPR010099">
    <property type="entry name" value="SDR39U1"/>
</dbReference>
<organism evidence="4 5">
    <name type="scientific">Calditerricola satsumensis</name>
    <dbReference type="NCBI Taxonomy" id="373054"/>
    <lineage>
        <taxon>Bacteria</taxon>
        <taxon>Bacillati</taxon>
        <taxon>Bacillota</taxon>
        <taxon>Bacilli</taxon>
        <taxon>Bacillales</taxon>
        <taxon>Bacillaceae</taxon>
        <taxon>Calditerricola</taxon>
    </lineage>
</organism>
<name>A0A8J3BCF0_9BACI</name>
<proteinExistence type="inferred from homology"/>
<dbReference type="Pfam" id="PF01370">
    <property type="entry name" value="Epimerase"/>
    <property type="match status" value="1"/>
</dbReference>
<evidence type="ECO:0000259" key="2">
    <source>
        <dbReference type="Pfam" id="PF01370"/>
    </source>
</evidence>
<dbReference type="InterPro" id="IPR001509">
    <property type="entry name" value="Epimerase_deHydtase"/>
</dbReference>